<sequence>MRSPSVSTGERQQPSKSHSHALHGNEVGEAGEAGREAIAIISTCG</sequence>
<reference evidence="2" key="1">
    <citation type="submission" date="2020-09" db="EMBL/GenBank/DDBJ databases">
        <title>Iningainema tapete sp. nov. (Scytonemataceae, Cyanobacteria) from greenhouses in central Florida (USA) produces two types of nodularin with biosynthetic potential for microcystin-LR and anabaenopeptins.</title>
        <authorList>
            <person name="Berthold D.E."/>
            <person name="Lefler F.W."/>
            <person name="Huang I.-S."/>
            <person name="Abdulla H."/>
            <person name="Zimba P.V."/>
            <person name="Laughinghouse H.D. IV."/>
        </authorList>
    </citation>
    <scope>NUCLEOTIDE SEQUENCE</scope>
    <source>
        <strain evidence="2">BLCCT55</strain>
    </source>
</reference>
<comment type="caution">
    <text evidence="2">The sequence shown here is derived from an EMBL/GenBank/DDBJ whole genome shotgun (WGS) entry which is preliminary data.</text>
</comment>
<dbReference type="AlphaFoldDB" id="A0A8J7BY40"/>
<evidence type="ECO:0000313" key="2">
    <source>
        <dbReference type="EMBL" id="MBD2774977.1"/>
    </source>
</evidence>
<protein>
    <submittedName>
        <fullName evidence="2">Uncharacterized protein</fullName>
    </submittedName>
</protein>
<accession>A0A8J7BY40</accession>
<evidence type="ECO:0000313" key="3">
    <source>
        <dbReference type="Proteomes" id="UP000629098"/>
    </source>
</evidence>
<feature type="region of interest" description="Disordered" evidence="1">
    <location>
        <begin position="1"/>
        <end position="34"/>
    </location>
</feature>
<feature type="compositionally biased region" description="Polar residues" evidence="1">
    <location>
        <begin position="1"/>
        <end position="16"/>
    </location>
</feature>
<keyword evidence="3" id="KW-1185">Reference proteome</keyword>
<evidence type="ECO:0000256" key="1">
    <source>
        <dbReference type="SAM" id="MobiDB-lite"/>
    </source>
</evidence>
<name>A0A8J7BY40_9CYAN</name>
<dbReference type="EMBL" id="JACXAE010000074">
    <property type="protein sequence ID" value="MBD2774977.1"/>
    <property type="molecule type" value="Genomic_DNA"/>
</dbReference>
<gene>
    <name evidence="2" type="ORF">ICL16_23645</name>
</gene>
<proteinExistence type="predicted"/>
<dbReference type="Proteomes" id="UP000629098">
    <property type="component" value="Unassembled WGS sequence"/>
</dbReference>
<organism evidence="2 3">
    <name type="scientific">Iningainema tapete BLCC-T55</name>
    <dbReference type="NCBI Taxonomy" id="2748662"/>
    <lineage>
        <taxon>Bacteria</taxon>
        <taxon>Bacillati</taxon>
        <taxon>Cyanobacteriota</taxon>
        <taxon>Cyanophyceae</taxon>
        <taxon>Nostocales</taxon>
        <taxon>Scytonemataceae</taxon>
        <taxon>Iningainema tapete</taxon>
    </lineage>
</organism>
<dbReference type="RefSeq" id="WP_190832757.1">
    <property type="nucleotide sequence ID" value="NZ_CAWPPI010000074.1"/>
</dbReference>